<dbReference type="Proteomes" id="UP001165060">
    <property type="component" value="Unassembled WGS sequence"/>
</dbReference>
<keyword evidence="2" id="KW-1185">Reference proteome</keyword>
<accession>A0ABQ6M7R1</accession>
<reference evidence="1 2" key="1">
    <citation type="journal article" date="2023" name="Commun. Biol.">
        <title>Genome analysis of Parmales, the sister group of diatoms, reveals the evolutionary specialization of diatoms from phago-mixotrophs to photoautotrophs.</title>
        <authorList>
            <person name="Ban H."/>
            <person name="Sato S."/>
            <person name="Yoshikawa S."/>
            <person name="Yamada K."/>
            <person name="Nakamura Y."/>
            <person name="Ichinomiya M."/>
            <person name="Sato N."/>
            <person name="Blanc-Mathieu R."/>
            <person name="Endo H."/>
            <person name="Kuwata A."/>
            <person name="Ogata H."/>
        </authorList>
    </citation>
    <scope>NUCLEOTIDE SEQUENCE [LARGE SCALE GENOMIC DNA]</scope>
</reference>
<evidence type="ECO:0000313" key="1">
    <source>
        <dbReference type="EMBL" id="GMI21105.1"/>
    </source>
</evidence>
<sequence>MSLTAPLRNSLTQGPLFSRARRYSLVTDEELAELHNKTKKTWKKARLVKQMARQRGSTLEKLRAAKLNEENGKVDLLQSKSLNTAQKMDLMASNQL</sequence>
<organism evidence="1 2">
    <name type="scientific">Tetraparma gracilis</name>
    <dbReference type="NCBI Taxonomy" id="2962635"/>
    <lineage>
        <taxon>Eukaryota</taxon>
        <taxon>Sar</taxon>
        <taxon>Stramenopiles</taxon>
        <taxon>Ochrophyta</taxon>
        <taxon>Bolidophyceae</taxon>
        <taxon>Parmales</taxon>
        <taxon>Triparmaceae</taxon>
        <taxon>Tetraparma</taxon>
    </lineage>
</organism>
<name>A0ABQ6M7R1_9STRA</name>
<proteinExistence type="predicted"/>
<protein>
    <submittedName>
        <fullName evidence="1">Uncharacterized protein</fullName>
    </submittedName>
</protein>
<evidence type="ECO:0000313" key="2">
    <source>
        <dbReference type="Proteomes" id="UP001165060"/>
    </source>
</evidence>
<comment type="caution">
    <text evidence="1">The sequence shown here is derived from an EMBL/GenBank/DDBJ whole genome shotgun (WGS) entry which is preliminary data.</text>
</comment>
<gene>
    <name evidence="1" type="ORF">TeGR_g10877</name>
</gene>
<dbReference type="EMBL" id="BRYB01000036">
    <property type="protein sequence ID" value="GMI21105.1"/>
    <property type="molecule type" value="Genomic_DNA"/>
</dbReference>